<reference evidence="6" key="1">
    <citation type="submission" date="2023-04" db="EMBL/GenBank/DDBJ databases">
        <authorList>
            <person name="Vijverberg K."/>
            <person name="Xiong W."/>
            <person name="Schranz E."/>
        </authorList>
    </citation>
    <scope>NUCLEOTIDE SEQUENCE</scope>
</reference>
<dbReference type="InterPro" id="IPR013783">
    <property type="entry name" value="Ig-like_fold"/>
</dbReference>
<dbReference type="Pfam" id="PF07250">
    <property type="entry name" value="Glyoxal_oxid_N"/>
    <property type="match status" value="1"/>
</dbReference>
<protein>
    <submittedName>
        <fullName evidence="6">Uncharacterized protein</fullName>
    </submittedName>
</protein>
<keyword evidence="7" id="KW-1185">Reference proteome</keyword>
<feature type="compositionally biased region" description="Pro residues" evidence="2">
    <location>
        <begin position="53"/>
        <end position="84"/>
    </location>
</feature>
<feature type="region of interest" description="Disordered" evidence="2">
    <location>
        <begin position="36"/>
        <end position="100"/>
    </location>
</feature>
<feature type="signal peptide" evidence="3">
    <location>
        <begin position="1"/>
        <end position="26"/>
    </location>
</feature>
<name>A0AA35YQJ3_LACSI</name>
<evidence type="ECO:0000313" key="6">
    <source>
        <dbReference type="EMBL" id="CAI9278393.1"/>
    </source>
</evidence>
<dbReference type="Gene3D" id="2.60.40.10">
    <property type="entry name" value="Immunoglobulins"/>
    <property type="match status" value="1"/>
</dbReference>
<dbReference type="InterPro" id="IPR014756">
    <property type="entry name" value="Ig_E-set"/>
</dbReference>
<keyword evidence="1 3" id="KW-0732">Signal</keyword>
<evidence type="ECO:0000259" key="4">
    <source>
        <dbReference type="Pfam" id="PF07250"/>
    </source>
</evidence>
<feature type="compositionally biased region" description="Basic residues" evidence="2">
    <location>
        <begin position="36"/>
        <end position="51"/>
    </location>
</feature>
<dbReference type="Gene3D" id="2.130.10.80">
    <property type="entry name" value="Galactose oxidase/kelch, beta-propeller"/>
    <property type="match status" value="1"/>
</dbReference>
<evidence type="ECO:0000256" key="3">
    <source>
        <dbReference type="SAM" id="SignalP"/>
    </source>
</evidence>
<proteinExistence type="predicted"/>
<evidence type="ECO:0000313" key="7">
    <source>
        <dbReference type="Proteomes" id="UP001177003"/>
    </source>
</evidence>
<dbReference type="SUPFAM" id="SSF50965">
    <property type="entry name" value="Galactose oxidase, central domain"/>
    <property type="match status" value="1"/>
</dbReference>
<feature type="domain" description="Glyoxal oxidase N-terminal" evidence="4">
    <location>
        <begin position="160"/>
        <end position="547"/>
    </location>
</feature>
<dbReference type="AlphaFoldDB" id="A0AA35YQJ3"/>
<dbReference type="Proteomes" id="UP001177003">
    <property type="component" value="Chromosome 4"/>
</dbReference>
<dbReference type="EMBL" id="OX465080">
    <property type="protein sequence ID" value="CAI9278393.1"/>
    <property type="molecule type" value="Genomic_DNA"/>
</dbReference>
<organism evidence="6 7">
    <name type="scientific">Lactuca saligna</name>
    <name type="common">Willowleaf lettuce</name>
    <dbReference type="NCBI Taxonomy" id="75948"/>
    <lineage>
        <taxon>Eukaryota</taxon>
        <taxon>Viridiplantae</taxon>
        <taxon>Streptophyta</taxon>
        <taxon>Embryophyta</taxon>
        <taxon>Tracheophyta</taxon>
        <taxon>Spermatophyta</taxon>
        <taxon>Magnoliopsida</taxon>
        <taxon>eudicotyledons</taxon>
        <taxon>Gunneridae</taxon>
        <taxon>Pentapetalae</taxon>
        <taxon>asterids</taxon>
        <taxon>campanulids</taxon>
        <taxon>Asterales</taxon>
        <taxon>Asteraceae</taxon>
        <taxon>Cichorioideae</taxon>
        <taxon>Cichorieae</taxon>
        <taxon>Lactucinae</taxon>
        <taxon>Lactuca</taxon>
    </lineage>
</organism>
<dbReference type="Pfam" id="PF09118">
    <property type="entry name" value="GO-like_E_set"/>
    <property type="match status" value="1"/>
</dbReference>
<gene>
    <name evidence="6" type="ORF">LSALG_LOCUS18258</name>
</gene>
<evidence type="ECO:0000256" key="2">
    <source>
        <dbReference type="SAM" id="MobiDB-lite"/>
    </source>
</evidence>
<feature type="chain" id="PRO_5041333568" evidence="3">
    <location>
        <begin position="27"/>
        <end position="666"/>
    </location>
</feature>
<evidence type="ECO:0000256" key="1">
    <source>
        <dbReference type="ARBA" id="ARBA00022729"/>
    </source>
</evidence>
<sequence length="666" mass="74076">MAAILFKNQSFFLLITSFSLLHLCLADHHHHHRHHHHHFHLHRHHRGHTHIHTPPPPPPIPPTPPTLPTPPIPPPIPPPTPPPTQSTTPIMAPTPSTVVPTQPTPAILATPPMPAAGPTQIIVSGRDDPFLPPKIRRAIEPKKPLGNWVLLQRSIGISAMHLQLLHNNKVVIFDRTDFGPSNLSLPFGEPCRINDEVVRPDCTAHSILYDVPSNTFRPLTVQTDIWCSSGSVDPSGTLVQTGGYHAGDHKIRLFTPCRDNSCDWVELERNLTVQRWYASNHILPDGNIIIVGGRRAYSYEFYPRNPIGSSSLNLFNLTFLIETTDFQEENNLYPFLHLLPDGNLFIFANQRSISLDYVHGRVVREFPPIPGEKRSYPSTGSSVLIPISLNENVRSPPVEVMICGGARGGSFPMAEQGVYMAAARTCGRMDLNAPQPSWTMEMMPLRRVMPDMIVLPTGDIIIINGAARGTAGWENAVEPILHPILYEPRKRLFTVLTPTKRPRMYHSAATLLPDGRILVGGSNPHVSYEFTGNYPTDLSLEAFSPPYMDGRFAYYRPSILSVEYGIDEGIIYGQYFTITLTMSLTGLDLRVIVSLVAPSFATHSFAMNQRVLFLHVASVEQYSVFGYRVTVRAPSSPNVAPPGYYMLFVVHDGVPGQSVWVNLQSN</sequence>
<dbReference type="CDD" id="cd02851">
    <property type="entry name" value="E_set_GO_C"/>
    <property type="match status" value="1"/>
</dbReference>
<dbReference type="InterPro" id="IPR011043">
    <property type="entry name" value="Gal_Oxase/kelch_b-propeller"/>
</dbReference>
<evidence type="ECO:0000259" key="5">
    <source>
        <dbReference type="Pfam" id="PF09118"/>
    </source>
</evidence>
<dbReference type="InterPro" id="IPR009880">
    <property type="entry name" value="Glyoxal_oxidase_N"/>
</dbReference>
<dbReference type="PANTHER" id="PTHR32208:SF57">
    <property type="entry name" value="F14L17.20 PROTEIN"/>
    <property type="match status" value="1"/>
</dbReference>
<accession>A0AA35YQJ3</accession>
<feature type="domain" description="Galactose oxidase-like Early set" evidence="5">
    <location>
        <begin position="556"/>
        <end position="662"/>
    </location>
</feature>
<dbReference type="PANTHER" id="PTHR32208">
    <property type="entry name" value="SECRETED PROTEIN-RELATED"/>
    <property type="match status" value="1"/>
</dbReference>
<dbReference type="InterPro" id="IPR037293">
    <property type="entry name" value="Gal_Oxidase_central_sf"/>
</dbReference>
<dbReference type="SUPFAM" id="SSF81296">
    <property type="entry name" value="E set domains"/>
    <property type="match status" value="1"/>
</dbReference>
<dbReference type="InterPro" id="IPR015202">
    <property type="entry name" value="GO-like_E_set"/>
</dbReference>